<keyword evidence="2" id="KW-1133">Transmembrane helix</keyword>
<keyword evidence="2" id="KW-0472">Membrane</keyword>
<proteinExistence type="predicted"/>
<evidence type="ECO:0000256" key="1">
    <source>
        <dbReference type="SAM" id="MobiDB-lite"/>
    </source>
</evidence>
<protein>
    <submittedName>
        <fullName evidence="3">Uncharacterized protein</fullName>
    </submittedName>
</protein>
<evidence type="ECO:0000313" key="3">
    <source>
        <dbReference type="EMBL" id="QDT53564.1"/>
    </source>
</evidence>
<name>A0A517SBT2_9PLAN</name>
<dbReference type="KEGG" id="ccos:Pan44_15860"/>
<accession>A0A517SBT2</accession>
<sequence>MSIAALVPRLCYSFRMRTPPPNRPPDNIWFRLLIPAGFLFCATCLSWVMTTFDRSGAPVVRWINQYAIWAIGVETVAIVMLAVVAMTVDGRQSRPTKNALPDPEGPGKAEWNQPA</sequence>
<feature type="transmembrane region" description="Helical" evidence="2">
    <location>
        <begin position="68"/>
        <end position="88"/>
    </location>
</feature>
<keyword evidence="4" id="KW-1185">Reference proteome</keyword>
<dbReference type="Proteomes" id="UP000315700">
    <property type="component" value="Chromosome"/>
</dbReference>
<evidence type="ECO:0000313" key="4">
    <source>
        <dbReference type="Proteomes" id="UP000315700"/>
    </source>
</evidence>
<dbReference type="EMBL" id="CP036271">
    <property type="protein sequence ID" value="QDT53564.1"/>
    <property type="molecule type" value="Genomic_DNA"/>
</dbReference>
<feature type="transmembrane region" description="Helical" evidence="2">
    <location>
        <begin position="28"/>
        <end position="48"/>
    </location>
</feature>
<dbReference type="AlphaFoldDB" id="A0A517SBT2"/>
<keyword evidence="2" id="KW-0812">Transmembrane</keyword>
<organism evidence="3 4">
    <name type="scientific">Caulifigura coniformis</name>
    <dbReference type="NCBI Taxonomy" id="2527983"/>
    <lineage>
        <taxon>Bacteria</taxon>
        <taxon>Pseudomonadati</taxon>
        <taxon>Planctomycetota</taxon>
        <taxon>Planctomycetia</taxon>
        <taxon>Planctomycetales</taxon>
        <taxon>Planctomycetaceae</taxon>
        <taxon>Caulifigura</taxon>
    </lineage>
</organism>
<feature type="region of interest" description="Disordered" evidence="1">
    <location>
        <begin position="92"/>
        <end position="115"/>
    </location>
</feature>
<dbReference type="InParanoid" id="A0A517SBT2"/>
<reference evidence="3 4" key="1">
    <citation type="submission" date="2019-02" db="EMBL/GenBank/DDBJ databases">
        <title>Deep-cultivation of Planctomycetes and their phenomic and genomic characterization uncovers novel biology.</title>
        <authorList>
            <person name="Wiegand S."/>
            <person name="Jogler M."/>
            <person name="Boedeker C."/>
            <person name="Pinto D."/>
            <person name="Vollmers J."/>
            <person name="Rivas-Marin E."/>
            <person name="Kohn T."/>
            <person name="Peeters S.H."/>
            <person name="Heuer A."/>
            <person name="Rast P."/>
            <person name="Oberbeckmann S."/>
            <person name="Bunk B."/>
            <person name="Jeske O."/>
            <person name="Meyerdierks A."/>
            <person name="Storesund J.E."/>
            <person name="Kallscheuer N."/>
            <person name="Luecker S."/>
            <person name="Lage O.M."/>
            <person name="Pohl T."/>
            <person name="Merkel B.J."/>
            <person name="Hornburger P."/>
            <person name="Mueller R.-W."/>
            <person name="Bruemmer F."/>
            <person name="Labrenz M."/>
            <person name="Spormann A.M."/>
            <person name="Op den Camp H."/>
            <person name="Overmann J."/>
            <person name="Amann R."/>
            <person name="Jetten M.S.M."/>
            <person name="Mascher T."/>
            <person name="Medema M.H."/>
            <person name="Devos D.P."/>
            <person name="Kaster A.-K."/>
            <person name="Ovreas L."/>
            <person name="Rohde M."/>
            <person name="Galperin M.Y."/>
            <person name="Jogler C."/>
        </authorList>
    </citation>
    <scope>NUCLEOTIDE SEQUENCE [LARGE SCALE GENOMIC DNA]</scope>
    <source>
        <strain evidence="3 4">Pan44</strain>
    </source>
</reference>
<gene>
    <name evidence="3" type="ORF">Pan44_15860</name>
</gene>
<evidence type="ECO:0000256" key="2">
    <source>
        <dbReference type="SAM" id="Phobius"/>
    </source>
</evidence>